<reference evidence="7 8" key="1">
    <citation type="submission" date="2023-05" db="EMBL/GenBank/DDBJ databases">
        <title>Genome sequence of Pinibacter sp. MAH-24.</title>
        <authorList>
            <person name="Huq M.A."/>
        </authorList>
    </citation>
    <scope>NUCLEOTIDE SEQUENCE [LARGE SCALE GENOMIC DNA]</scope>
    <source>
        <strain evidence="7 8">MAH-24</strain>
    </source>
</reference>
<name>A0ABT6R9C1_9BACT</name>
<sequence>MILKVGSIYAGAVDAFGYAVNQLNKPAQKFELSWQIEKERKAQKYLAKHHPNTKRYYYDEWFEQYNLEHVHILCGGDPCQPNSNAGLQLGEADDRFRWPFMLSLCKALRPSWIINENVTGSIGNMVLDKKITDLEKIGYQTQSFNIPAVACNAWHERKRIFLIAYANVQRRRELVCANYGDIFETCRPPIALGTCGNAFLQFSESMGEPALFPVDDGLPDHIFRLGAAGNSIYAAIPIILLNAIYEVEKIVNQ</sequence>
<evidence type="ECO:0000256" key="6">
    <source>
        <dbReference type="ARBA" id="ARBA00047422"/>
    </source>
</evidence>
<evidence type="ECO:0000256" key="1">
    <source>
        <dbReference type="ARBA" id="ARBA00011975"/>
    </source>
</evidence>
<dbReference type="Pfam" id="PF00145">
    <property type="entry name" value="DNA_methylase"/>
    <property type="match status" value="1"/>
</dbReference>
<dbReference type="EMBL" id="JASBRG010000003">
    <property type="protein sequence ID" value="MDI3319150.1"/>
    <property type="molecule type" value="Genomic_DNA"/>
</dbReference>
<comment type="caution">
    <text evidence="7">The sequence shown here is derived from an EMBL/GenBank/DDBJ whole genome shotgun (WGS) entry which is preliminary data.</text>
</comment>
<dbReference type="InterPro" id="IPR029063">
    <property type="entry name" value="SAM-dependent_MTases_sf"/>
</dbReference>
<dbReference type="InterPro" id="IPR001525">
    <property type="entry name" value="C5_MeTfrase"/>
</dbReference>
<dbReference type="EC" id="2.1.1.37" evidence="1"/>
<evidence type="ECO:0000256" key="3">
    <source>
        <dbReference type="ARBA" id="ARBA00022679"/>
    </source>
</evidence>
<accession>A0ABT6R9C1</accession>
<dbReference type="RefSeq" id="WP_282333265.1">
    <property type="nucleotide sequence ID" value="NZ_JASBRG010000003.1"/>
</dbReference>
<comment type="catalytic activity">
    <reaction evidence="6">
        <text>a 2'-deoxycytidine in DNA + S-adenosyl-L-methionine = a 5-methyl-2'-deoxycytidine in DNA + S-adenosyl-L-homocysteine + H(+)</text>
        <dbReference type="Rhea" id="RHEA:13681"/>
        <dbReference type="Rhea" id="RHEA-COMP:11369"/>
        <dbReference type="Rhea" id="RHEA-COMP:11370"/>
        <dbReference type="ChEBI" id="CHEBI:15378"/>
        <dbReference type="ChEBI" id="CHEBI:57856"/>
        <dbReference type="ChEBI" id="CHEBI:59789"/>
        <dbReference type="ChEBI" id="CHEBI:85452"/>
        <dbReference type="ChEBI" id="CHEBI:85454"/>
        <dbReference type="EC" id="2.1.1.37"/>
    </reaction>
</comment>
<dbReference type="GO" id="GO:0008168">
    <property type="term" value="F:methyltransferase activity"/>
    <property type="evidence" value="ECO:0007669"/>
    <property type="project" value="UniProtKB-KW"/>
</dbReference>
<keyword evidence="3" id="KW-0808">Transferase</keyword>
<evidence type="ECO:0000313" key="8">
    <source>
        <dbReference type="Proteomes" id="UP001226434"/>
    </source>
</evidence>
<evidence type="ECO:0000256" key="4">
    <source>
        <dbReference type="ARBA" id="ARBA00022691"/>
    </source>
</evidence>
<gene>
    <name evidence="7" type="ORF">QJ048_05165</name>
</gene>
<dbReference type="GO" id="GO:0032259">
    <property type="term" value="P:methylation"/>
    <property type="evidence" value="ECO:0007669"/>
    <property type="project" value="UniProtKB-KW"/>
</dbReference>
<evidence type="ECO:0000313" key="7">
    <source>
        <dbReference type="EMBL" id="MDI3319150.1"/>
    </source>
</evidence>
<keyword evidence="5" id="KW-0680">Restriction system</keyword>
<dbReference type="PANTHER" id="PTHR46098:SF1">
    <property type="entry name" value="TRNA (CYTOSINE(38)-C(5))-METHYLTRANSFERASE"/>
    <property type="match status" value="1"/>
</dbReference>
<dbReference type="Proteomes" id="UP001226434">
    <property type="component" value="Unassembled WGS sequence"/>
</dbReference>
<proteinExistence type="predicted"/>
<organism evidence="7 8">
    <name type="scientific">Pinibacter soli</name>
    <dbReference type="NCBI Taxonomy" id="3044211"/>
    <lineage>
        <taxon>Bacteria</taxon>
        <taxon>Pseudomonadati</taxon>
        <taxon>Bacteroidota</taxon>
        <taxon>Chitinophagia</taxon>
        <taxon>Chitinophagales</taxon>
        <taxon>Chitinophagaceae</taxon>
        <taxon>Pinibacter</taxon>
    </lineage>
</organism>
<protein>
    <recommendedName>
        <fullName evidence="1">DNA (cytosine-5-)-methyltransferase</fullName>
        <ecNumber evidence="1">2.1.1.37</ecNumber>
    </recommendedName>
</protein>
<keyword evidence="2 7" id="KW-0489">Methyltransferase</keyword>
<evidence type="ECO:0000256" key="2">
    <source>
        <dbReference type="ARBA" id="ARBA00022603"/>
    </source>
</evidence>
<keyword evidence="8" id="KW-1185">Reference proteome</keyword>
<dbReference type="Gene3D" id="3.40.50.150">
    <property type="entry name" value="Vaccinia Virus protein VP39"/>
    <property type="match status" value="1"/>
</dbReference>
<dbReference type="InterPro" id="IPR050750">
    <property type="entry name" value="C5-MTase"/>
</dbReference>
<evidence type="ECO:0000256" key="5">
    <source>
        <dbReference type="ARBA" id="ARBA00022747"/>
    </source>
</evidence>
<dbReference type="PANTHER" id="PTHR46098">
    <property type="entry name" value="TRNA (CYTOSINE(38)-C(5))-METHYLTRANSFERASE"/>
    <property type="match status" value="1"/>
</dbReference>
<dbReference type="SUPFAM" id="SSF53335">
    <property type="entry name" value="S-adenosyl-L-methionine-dependent methyltransferases"/>
    <property type="match status" value="1"/>
</dbReference>
<keyword evidence="4" id="KW-0949">S-adenosyl-L-methionine</keyword>